<dbReference type="Pfam" id="PF00773">
    <property type="entry name" value="RNB"/>
    <property type="match status" value="1"/>
</dbReference>
<evidence type="ECO:0000313" key="2">
    <source>
        <dbReference type="EMBL" id="QHT13970.1"/>
    </source>
</evidence>
<dbReference type="InterPro" id="IPR050180">
    <property type="entry name" value="RNR_Ribonuclease"/>
</dbReference>
<dbReference type="SMART" id="SM00955">
    <property type="entry name" value="RNB"/>
    <property type="match status" value="1"/>
</dbReference>
<dbReference type="GO" id="GO:0000932">
    <property type="term" value="C:P-body"/>
    <property type="evidence" value="ECO:0007669"/>
    <property type="project" value="TreeGrafter"/>
</dbReference>
<dbReference type="PANTHER" id="PTHR23355">
    <property type="entry name" value="RIBONUCLEASE"/>
    <property type="match status" value="1"/>
</dbReference>
<sequence>MTIYSKNIQIIIKDRSYSDWYFVDYETKQKLSIDDYPELNSIIPSEQKLFNMDVVYLDNSNININVINKNSYIKTVPYLSGILILDNNKTYGRTPNKKRLLYKCIPDDPGLPSFLIPYDIKIGFSKIIKNRYIIFKYENWEGKHPNGMIIETIGDVDNLEAFYDYKLYCSYLHISISEFTNKTRFTIGNKPAQTYVNEILNNPNYNIEDRRNDYVFTIDSATTVDYDDAFGIKKVGNKWVVSVYISNIFLWIETMDLWDSFSKRVATVYLPDRNRTMLPPILSDNLCSLKSFHPSFALAMDFIIDENSCINNISYKNVLIQVNKNYSYDDASMYIDNQYIMLYNVSKNLDYSIQNSHDLVSFWMVKMNSYTGTKLSEYKTGIFKTIHLNNSILRHDINNGNEMSENTFQLIRNWNNSTGKYLLYDLDNKKSELPKYYAHVTSPIRRMVDFLNHIILLKEFKLLDNMSEKSQMFLKFWLSELDYLNSAMHSIRKIQLECDLVNKCFNEPSIMDNTFQGTVFSKEIKSNEKITYMVYLEKIKLLSKITTSNDLSNYSKHNFKIYLFEDEDKVRKKIRLQIII</sequence>
<dbReference type="GO" id="GO:0000175">
    <property type="term" value="F:3'-5'-RNA exonuclease activity"/>
    <property type="evidence" value="ECO:0007669"/>
    <property type="project" value="TreeGrafter"/>
</dbReference>
<protein>
    <recommendedName>
        <fullName evidence="1">RNB domain-containing protein</fullName>
    </recommendedName>
</protein>
<dbReference type="GO" id="GO:0006402">
    <property type="term" value="P:mRNA catabolic process"/>
    <property type="evidence" value="ECO:0007669"/>
    <property type="project" value="TreeGrafter"/>
</dbReference>
<dbReference type="PANTHER" id="PTHR23355:SF9">
    <property type="entry name" value="DIS3-LIKE EXONUCLEASE 2"/>
    <property type="match status" value="1"/>
</dbReference>
<evidence type="ECO:0000259" key="1">
    <source>
        <dbReference type="SMART" id="SM00955"/>
    </source>
</evidence>
<reference evidence="2" key="1">
    <citation type="journal article" date="2020" name="Nature">
        <title>Giant virus diversity and host interactions through global metagenomics.</title>
        <authorList>
            <person name="Schulz F."/>
            <person name="Roux S."/>
            <person name="Paez-Espino D."/>
            <person name="Jungbluth S."/>
            <person name="Walsh D.A."/>
            <person name="Denef V.J."/>
            <person name="McMahon K.D."/>
            <person name="Konstantinidis K.T."/>
            <person name="Eloe-Fadrosh E.A."/>
            <person name="Kyrpides N.C."/>
            <person name="Woyke T."/>
        </authorList>
    </citation>
    <scope>NUCLEOTIDE SEQUENCE</scope>
    <source>
        <strain evidence="2">GVMAG-M-3300023174-134</strain>
    </source>
</reference>
<accession>A0A6C0DC52</accession>
<proteinExistence type="predicted"/>
<dbReference type="SUPFAM" id="SSF50249">
    <property type="entry name" value="Nucleic acid-binding proteins"/>
    <property type="match status" value="1"/>
</dbReference>
<name>A0A6C0DC52_9ZZZZ</name>
<dbReference type="AlphaFoldDB" id="A0A6C0DC52"/>
<feature type="domain" description="RNB" evidence="1">
    <location>
        <begin position="207"/>
        <end position="462"/>
    </location>
</feature>
<dbReference type="InterPro" id="IPR001900">
    <property type="entry name" value="RNase_II/R"/>
</dbReference>
<organism evidence="2">
    <name type="scientific">viral metagenome</name>
    <dbReference type="NCBI Taxonomy" id="1070528"/>
    <lineage>
        <taxon>unclassified sequences</taxon>
        <taxon>metagenomes</taxon>
        <taxon>organismal metagenomes</taxon>
    </lineage>
</organism>
<dbReference type="GO" id="GO:0003723">
    <property type="term" value="F:RNA binding"/>
    <property type="evidence" value="ECO:0007669"/>
    <property type="project" value="InterPro"/>
</dbReference>
<dbReference type="InterPro" id="IPR012340">
    <property type="entry name" value="NA-bd_OB-fold"/>
</dbReference>
<dbReference type="EMBL" id="MN739578">
    <property type="protein sequence ID" value="QHT13970.1"/>
    <property type="molecule type" value="Genomic_DNA"/>
</dbReference>